<organism evidence="2 3">
    <name type="scientific">Glomus cerebriforme</name>
    <dbReference type="NCBI Taxonomy" id="658196"/>
    <lineage>
        <taxon>Eukaryota</taxon>
        <taxon>Fungi</taxon>
        <taxon>Fungi incertae sedis</taxon>
        <taxon>Mucoromycota</taxon>
        <taxon>Glomeromycotina</taxon>
        <taxon>Glomeromycetes</taxon>
        <taxon>Glomerales</taxon>
        <taxon>Glomeraceae</taxon>
        <taxon>Glomus</taxon>
    </lineage>
</organism>
<comment type="caution">
    <text evidence="2">The sequence shown here is derived from an EMBL/GenBank/DDBJ whole genome shotgun (WGS) entry which is preliminary data.</text>
</comment>
<feature type="compositionally biased region" description="Basic residues" evidence="1">
    <location>
        <begin position="91"/>
        <end position="101"/>
    </location>
</feature>
<dbReference type="OrthoDB" id="2407269at2759"/>
<evidence type="ECO:0000313" key="3">
    <source>
        <dbReference type="Proteomes" id="UP000265703"/>
    </source>
</evidence>
<gene>
    <name evidence="2" type="ORF">C1645_769255</name>
</gene>
<evidence type="ECO:0000313" key="2">
    <source>
        <dbReference type="EMBL" id="RIA90754.1"/>
    </source>
</evidence>
<evidence type="ECO:0000256" key="1">
    <source>
        <dbReference type="SAM" id="MobiDB-lite"/>
    </source>
</evidence>
<name>A0A397T6V6_9GLOM</name>
<protein>
    <submittedName>
        <fullName evidence="2">Uncharacterized protein</fullName>
    </submittedName>
</protein>
<proteinExistence type="predicted"/>
<dbReference type="Proteomes" id="UP000265703">
    <property type="component" value="Unassembled WGS sequence"/>
</dbReference>
<feature type="region of interest" description="Disordered" evidence="1">
    <location>
        <begin position="91"/>
        <end position="113"/>
    </location>
</feature>
<keyword evidence="3" id="KW-1185">Reference proteome</keyword>
<dbReference type="AlphaFoldDB" id="A0A397T6V6"/>
<reference evidence="2 3" key="1">
    <citation type="submission" date="2018-06" db="EMBL/GenBank/DDBJ databases">
        <title>Comparative genomics reveals the genomic features of Rhizophagus irregularis, R. cerebriforme, R. diaphanum and Gigaspora rosea, and their symbiotic lifestyle signature.</title>
        <authorList>
            <person name="Morin E."/>
            <person name="San Clemente H."/>
            <person name="Chen E.C.H."/>
            <person name="De La Providencia I."/>
            <person name="Hainaut M."/>
            <person name="Kuo A."/>
            <person name="Kohler A."/>
            <person name="Murat C."/>
            <person name="Tang N."/>
            <person name="Roy S."/>
            <person name="Loubradou J."/>
            <person name="Henrissat B."/>
            <person name="Grigoriev I.V."/>
            <person name="Corradi N."/>
            <person name="Roux C."/>
            <person name="Martin F.M."/>
        </authorList>
    </citation>
    <scope>NUCLEOTIDE SEQUENCE [LARGE SCALE GENOMIC DNA]</scope>
    <source>
        <strain evidence="2 3">DAOM 227022</strain>
    </source>
</reference>
<accession>A0A397T6V6</accession>
<dbReference type="EMBL" id="QKYT01000172">
    <property type="protein sequence ID" value="RIA90754.1"/>
    <property type="molecule type" value="Genomic_DNA"/>
</dbReference>
<sequence>MAYYSNWFKQTVNNSSESSSTNASITLLTPAQVTVSSIRDKLVYNIEYKPSSEEIVNKPLSKAPKRRARESTTSTANTFASANIVTARFQKHARSHSRRHSRNDSNESSLSNLSTLSNISEDSLWDDWIVKYKYLDKSDVVEDSPMEEWIFDTM</sequence>